<keyword evidence="9" id="KW-1185">Reference proteome</keyword>
<dbReference type="NCBIfam" id="TIGR00427">
    <property type="entry name" value="NAAT family transporter"/>
    <property type="match status" value="1"/>
</dbReference>
<evidence type="ECO:0000256" key="3">
    <source>
        <dbReference type="ARBA" id="ARBA00022475"/>
    </source>
</evidence>
<dbReference type="Pfam" id="PF01914">
    <property type="entry name" value="MarC"/>
    <property type="match status" value="1"/>
</dbReference>
<comment type="similarity">
    <text evidence="2 7">Belongs to the UPF0056 (MarC) family.</text>
</comment>
<keyword evidence="5 7" id="KW-1133">Transmembrane helix</keyword>
<dbReference type="GO" id="GO:0005886">
    <property type="term" value="C:plasma membrane"/>
    <property type="evidence" value="ECO:0007669"/>
    <property type="project" value="UniProtKB-SubCell"/>
</dbReference>
<evidence type="ECO:0000256" key="4">
    <source>
        <dbReference type="ARBA" id="ARBA00022692"/>
    </source>
</evidence>
<dbReference type="EMBL" id="CP036172">
    <property type="protein sequence ID" value="QSZ67463.1"/>
    <property type="molecule type" value="Genomic_DNA"/>
</dbReference>
<gene>
    <name evidence="8" type="ORF">RJ40_08055</name>
</gene>
<accession>A0A8A3S6B4</accession>
<proteinExistence type="inferred from homology"/>
<evidence type="ECO:0000256" key="5">
    <source>
        <dbReference type="ARBA" id="ARBA00022989"/>
    </source>
</evidence>
<dbReference type="RefSeq" id="WP_265580352.1">
    <property type="nucleotide sequence ID" value="NZ_CP036172.1"/>
</dbReference>
<dbReference type="InterPro" id="IPR002771">
    <property type="entry name" value="Multi_antbiot-R_MarC"/>
</dbReference>
<feature type="transmembrane region" description="Helical" evidence="7">
    <location>
        <begin position="6"/>
        <end position="32"/>
    </location>
</feature>
<sequence>MEDPVTAFLYAFATLFIILHPLLVIPAFLGLTRGYGSEEKRRQAGIATAVAGGLMITFLVLGLPIFNLLGITLPSFEVAGGLLLFIIGMQQALGIEYSPDTTGHQKNIGVIIGTPLICGPGAITTVILLSTKCGILVTLPALLLTLAFTWFTLRYAGTIQRMLGETTSGVLTNVFGMVLAALAITLIAEGIEGLV</sequence>
<feature type="transmembrane region" description="Helical" evidence="7">
    <location>
        <begin position="135"/>
        <end position="156"/>
    </location>
</feature>
<evidence type="ECO:0000256" key="1">
    <source>
        <dbReference type="ARBA" id="ARBA00004651"/>
    </source>
</evidence>
<evidence type="ECO:0000313" key="8">
    <source>
        <dbReference type="EMBL" id="QSZ67463.1"/>
    </source>
</evidence>
<organism evidence="8 9">
    <name type="scientific">Methanofollis aquaemaris</name>
    <dbReference type="NCBI Taxonomy" id="126734"/>
    <lineage>
        <taxon>Archaea</taxon>
        <taxon>Methanobacteriati</taxon>
        <taxon>Methanobacteriota</taxon>
        <taxon>Stenosarchaea group</taxon>
        <taxon>Methanomicrobia</taxon>
        <taxon>Methanomicrobiales</taxon>
        <taxon>Methanomicrobiaceae</taxon>
        <taxon>Methanofollis</taxon>
    </lineage>
</organism>
<protein>
    <recommendedName>
        <fullName evidence="7">UPF0056 membrane protein</fullName>
    </recommendedName>
</protein>
<keyword evidence="4 7" id="KW-0812">Transmembrane</keyword>
<evidence type="ECO:0000256" key="2">
    <source>
        <dbReference type="ARBA" id="ARBA00009784"/>
    </source>
</evidence>
<dbReference type="PANTHER" id="PTHR33508:SF1">
    <property type="entry name" value="UPF0056 MEMBRANE PROTEIN YHCE"/>
    <property type="match status" value="1"/>
</dbReference>
<evidence type="ECO:0000313" key="9">
    <source>
        <dbReference type="Proteomes" id="UP001042704"/>
    </source>
</evidence>
<dbReference type="AlphaFoldDB" id="A0A8A3S6B4"/>
<name>A0A8A3S6B4_9EURY</name>
<dbReference type="GeneID" id="76424307"/>
<reference evidence="8" key="1">
    <citation type="journal article" date="2001" name="Int. J. Syst. Evol. Microbiol.">
        <title>Methanofollis aquaemaris sp. nov., a methanogen isolated from an aquaculture fish pond.</title>
        <authorList>
            <person name="Lai M.C."/>
            <person name="Chen S.C."/>
        </authorList>
    </citation>
    <scope>NUCLEOTIDE SEQUENCE</scope>
    <source>
        <strain evidence="8">N2F9704</strain>
    </source>
</reference>
<dbReference type="KEGG" id="maqe:RJ40_08055"/>
<dbReference type="Proteomes" id="UP001042704">
    <property type="component" value="Chromosome"/>
</dbReference>
<feature type="transmembrane region" description="Helical" evidence="7">
    <location>
        <begin position="168"/>
        <end position="188"/>
    </location>
</feature>
<feature type="transmembrane region" description="Helical" evidence="7">
    <location>
        <begin position="107"/>
        <end position="129"/>
    </location>
</feature>
<evidence type="ECO:0000256" key="7">
    <source>
        <dbReference type="RuleBase" id="RU362048"/>
    </source>
</evidence>
<dbReference type="PANTHER" id="PTHR33508">
    <property type="entry name" value="UPF0056 MEMBRANE PROTEIN YHCE"/>
    <property type="match status" value="1"/>
</dbReference>
<feature type="transmembrane region" description="Helical" evidence="7">
    <location>
        <begin position="78"/>
        <end position="95"/>
    </location>
</feature>
<reference evidence="8" key="2">
    <citation type="submission" date="2019-02" db="EMBL/GenBank/DDBJ databases">
        <authorList>
            <person name="Chen S.-C."/>
            <person name="Chien H.-H."/>
            <person name="Lai M.-C."/>
        </authorList>
    </citation>
    <scope>NUCLEOTIDE SEQUENCE</scope>
    <source>
        <strain evidence="8">N2F9704</strain>
    </source>
</reference>
<keyword evidence="6 7" id="KW-0472">Membrane</keyword>
<keyword evidence="3" id="KW-1003">Cell membrane</keyword>
<comment type="subcellular location">
    <subcellularLocation>
        <location evidence="1 7">Cell membrane</location>
        <topology evidence="1 7">Multi-pass membrane protein</topology>
    </subcellularLocation>
</comment>
<evidence type="ECO:0000256" key="6">
    <source>
        <dbReference type="ARBA" id="ARBA00023136"/>
    </source>
</evidence>
<feature type="transmembrane region" description="Helical" evidence="7">
    <location>
        <begin position="44"/>
        <end position="66"/>
    </location>
</feature>